<comment type="caution">
    <text evidence="1">The sequence shown here is derived from an EMBL/GenBank/DDBJ whole genome shotgun (WGS) entry which is preliminary data.</text>
</comment>
<dbReference type="Proteomes" id="UP001596368">
    <property type="component" value="Unassembled WGS sequence"/>
</dbReference>
<organism evidence="1 2">
    <name type="scientific">Halobaculum litoreum</name>
    <dbReference type="NCBI Taxonomy" id="3031998"/>
    <lineage>
        <taxon>Archaea</taxon>
        <taxon>Methanobacteriati</taxon>
        <taxon>Methanobacteriota</taxon>
        <taxon>Stenosarchaea group</taxon>
        <taxon>Halobacteria</taxon>
        <taxon>Halobacteriales</taxon>
        <taxon>Haloferacaceae</taxon>
        <taxon>Halobaculum</taxon>
    </lineage>
</organism>
<proteinExistence type="predicted"/>
<accession>A0ABD5XPI1</accession>
<dbReference type="EMBL" id="JBHSZG010000001">
    <property type="protein sequence ID" value="MFC7136994.1"/>
    <property type="molecule type" value="Genomic_DNA"/>
</dbReference>
<reference evidence="1 2" key="1">
    <citation type="journal article" date="2019" name="Int. J. Syst. Evol. Microbiol.">
        <title>The Global Catalogue of Microorganisms (GCM) 10K type strain sequencing project: providing services to taxonomists for standard genome sequencing and annotation.</title>
        <authorList>
            <consortium name="The Broad Institute Genomics Platform"/>
            <consortium name="The Broad Institute Genome Sequencing Center for Infectious Disease"/>
            <person name="Wu L."/>
            <person name="Ma J."/>
        </authorList>
    </citation>
    <scope>NUCLEOTIDE SEQUENCE [LARGE SCALE GENOMIC DNA]</scope>
    <source>
        <strain evidence="1 2">DT92</strain>
    </source>
</reference>
<gene>
    <name evidence="1" type="ORF">ACFQRB_12035</name>
</gene>
<name>A0ABD5XPI1_9EURY</name>
<dbReference type="AlphaFoldDB" id="A0ABD5XPI1"/>
<keyword evidence="2" id="KW-1185">Reference proteome</keyword>
<evidence type="ECO:0000313" key="2">
    <source>
        <dbReference type="Proteomes" id="UP001596368"/>
    </source>
</evidence>
<sequence length="161" mass="17380">MSEAEETPYRLADGDSVNRTLWRNDTVSVRRVGDDGAGTVVHDTDVPRQRAFSPTGAAEIREILGPYSLVYSGATTRNGTVHHRLTEADAGQPSVPLRSNVSVLVVVTDEGVIERATVRYRTTEYGEPMSVTVDVRVSNVSATTVPRPPWVDAALANETGS</sequence>
<protein>
    <submittedName>
        <fullName evidence="1">Uncharacterized protein</fullName>
    </submittedName>
</protein>
<evidence type="ECO:0000313" key="1">
    <source>
        <dbReference type="EMBL" id="MFC7136994.1"/>
    </source>
</evidence>